<dbReference type="OrthoDB" id="8947092at2759"/>
<feature type="region of interest" description="Disordered" evidence="2">
    <location>
        <begin position="1"/>
        <end position="288"/>
    </location>
</feature>
<feature type="compositionally biased region" description="Low complexity" evidence="2">
    <location>
        <begin position="1"/>
        <end position="28"/>
    </location>
</feature>
<comment type="caution">
    <text evidence="3">The sequence shown here is derived from an EMBL/GenBank/DDBJ whole genome shotgun (WGS) entry which is preliminary data.</text>
</comment>
<feature type="compositionally biased region" description="Basic and acidic residues" evidence="2">
    <location>
        <begin position="55"/>
        <end position="74"/>
    </location>
</feature>
<proteinExistence type="predicted"/>
<feature type="compositionally biased region" description="Pro residues" evidence="2">
    <location>
        <begin position="141"/>
        <end position="152"/>
    </location>
</feature>
<dbReference type="AlphaFoldDB" id="A0A8T3CLE6"/>
<feature type="compositionally biased region" description="Low complexity" evidence="2">
    <location>
        <begin position="439"/>
        <end position="452"/>
    </location>
</feature>
<sequence length="679" mass="73916">MSESGNITNSNGSGSSWTVLTPEESVGSVGPGVGGNESLAASHGLAEEGTGEVTEMERGDLTAQTEEAHSDRGLQEPAVENIGTEAEGNEGFTDTPDLPGVTESAADPAAGGRRAVQTDGARSEEGLQVCQETGSSQGSAPPSPTILSPSPPSNISLSYNFQGYTQSSNEPDVFSDTYTHISSSPESHVAVGPCPESVVSFPTPPSQGRDGLEHEEEESELSNKITEVGKQAESPYDSELGVGSGTEGEGLRKRKTLSLGPLDQVERDGDEEVEEEQRRPRDGEDGGGITLNKCILGALILLGLGTILFSGAFTDLDYEDVDVRELSDTELHGNKEQLNSDTEPQGGQEMAELLDKLAKENQQINELQSRLQSQEEELSLALQQAEEKGREIARNGELEKENERMKEELASLPALQSELESLRARVMELTLLTAKEESQQGPASPSAAPSSGHTENSKESPAVEEATGATEESDPLREELERQKVLLDGSRKRLEGMKNDKEHRNKWEGNDEPKEMAKKERHWRGTPDKTPLKPSHRHHEHNDYWKRKKEKLQHFYRPLVACIGIAECAKMEGLTPVRLADFEALLGGYLSKIEGAEAGGKEEISKLVKEFFVDGVFTHDKISFRDFVEDVADILEDMVEGDGEDDDAAEDEMEEFEKDALRKFSVTGGEEKVDTNVKK</sequence>
<reference evidence="3" key="1">
    <citation type="submission" date="2021-01" db="EMBL/GenBank/DDBJ databases">
        <authorList>
            <person name="Zahm M."/>
            <person name="Roques C."/>
            <person name="Cabau C."/>
            <person name="Klopp C."/>
            <person name="Donnadieu C."/>
            <person name="Jouanno E."/>
            <person name="Lampietro C."/>
            <person name="Louis A."/>
            <person name="Herpin A."/>
            <person name="Echchiki A."/>
            <person name="Berthelot C."/>
            <person name="Parey E."/>
            <person name="Roest-Crollius H."/>
            <person name="Braasch I."/>
            <person name="Postlethwait J."/>
            <person name="Bobe J."/>
            <person name="Montfort J."/>
            <person name="Bouchez O."/>
            <person name="Begum T."/>
            <person name="Mejri S."/>
            <person name="Adams A."/>
            <person name="Chen W.-J."/>
            <person name="Guiguen Y."/>
        </authorList>
    </citation>
    <scope>NUCLEOTIDE SEQUENCE</scope>
    <source>
        <tissue evidence="3">Blood</tissue>
    </source>
</reference>
<organism evidence="3 4">
    <name type="scientific">Albula goreensis</name>
    <dbReference type="NCBI Taxonomy" id="1534307"/>
    <lineage>
        <taxon>Eukaryota</taxon>
        <taxon>Metazoa</taxon>
        <taxon>Chordata</taxon>
        <taxon>Craniata</taxon>
        <taxon>Vertebrata</taxon>
        <taxon>Euteleostomi</taxon>
        <taxon>Actinopterygii</taxon>
        <taxon>Neopterygii</taxon>
        <taxon>Teleostei</taxon>
        <taxon>Albuliformes</taxon>
        <taxon>Albulidae</taxon>
        <taxon>Albula</taxon>
    </lineage>
</organism>
<protein>
    <recommendedName>
        <fullName evidence="5">Pre-B-cell leukemia transcription factor-interacting protein 1</fullName>
    </recommendedName>
</protein>
<evidence type="ECO:0000313" key="3">
    <source>
        <dbReference type="EMBL" id="KAI1885939.1"/>
    </source>
</evidence>
<evidence type="ECO:0000313" key="4">
    <source>
        <dbReference type="Proteomes" id="UP000829720"/>
    </source>
</evidence>
<dbReference type="EMBL" id="JAERUA010000020">
    <property type="protein sequence ID" value="KAI1885939.1"/>
    <property type="molecule type" value="Genomic_DNA"/>
</dbReference>
<feature type="compositionally biased region" description="Polar residues" evidence="2">
    <location>
        <begin position="159"/>
        <end position="186"/>
    </location>
</feature>
<accession>A0A8T3CLE6</accession>
<dbReference type="PANTHER" id="PTHR28638">
    <property type="entry name" value="CELL CYCLE PROGRESSION PROTEIN 1"/>
    <property type="match status" value="1"/>
</dbReference>
<dbReference type="GO" id="GO:0016020">
    <property type="term" value="C:membrane"/>
    <property type="evidence" value="ECO:0007669"/>
    <property type="project" value="TreeGrafter"/>
</dbReference>
<feature type="compositionally biased region" description="Basic and acidic residues" evidence="2">
    <location>
        <begin position="385"/>
        <end position="405"/>
    </location>
</feature>
<feature type="compositionally biased region" description="Polar residues" evidence="2">
    <location>
        <begin position="130"/>
        <end position="140"/>
    </location>
</feature>
<dbReference type="Proteomes" id="UP000829720">
    <property type="component" value="Unassembled WGS sequence"/>
</dbReference>
<evidence type="ECO:0000256" key="2">
    <source>
        <dbReference type="SAM" id="MobiDB-lite"/>
    </source>
</evidence>
<dbReference type="PANTHER" id="PTHR28638:SF1">
    <property type="entry name" value="PRE-B-CELL LEUKEMIA TRANSCRIPTION FACTOR-INTERACTING PROTEIN 1"/>
    <property type="match status" value="1"/>
</dbReference>
<evidence type="ECO:0000256" key="1">
    <source>
        <dbReference type="ARBA" id="ARBA00023054"/>
    </source>
</evidence>
<feature type="region of interest" description="Disordered" evidence="2">
    <location>
        <begin position="433"/>
        <end position="541"/>
    </location>
</feature>
<feature type="compositionally biased region" description="Basic and acidic residues" evidence="2">
    <location>
        <begin position="474"/>
        <end position="531"/>
    </location>
</feature>
<name>A0A8T3CLE6_9TELE</name>
<evidence type="ECO:0008006" key="5">
    <source>
        <dbReference type="Google" id="ProtNLM"/>
    </source>
</evidence>
<feature type="region of interest" description="Disordered" evidence="2">
    <location>
        <begin position="383"/>
        <end position="405"/>
    </location>
</feature>
<keyword evidence="1" id="KW-0175">Coiled coil</keyword>
<gene>
    <name evidence="3" type="ORF">AGOR_G00208920</name>
</gene>
<keyword evidence="4" id="KW-1185">Reference proteome</keyword>
<dbReference type="InterPro" id="IPR051990">
    <property type="entry name" value="CCPG1/PBIP1"/>
</dbReference>